<comment type="subcellular location">
    <subcellularLocation>
        <location evidence="1">Cell membrane</location>
        <topology evidence="1">Multi-pass membrane protein</topology>
    </subcellularLocation>
</comment>
<accession>A0A160VI57</accession>
<evidence type="ECO:0000256" key="11">
    <source>
        <dbReference type="ARBA" id="ARBA00023201"/>
    </source>
</evidence>
<keyword evidence="7 12" id="KW-1133">Transmembrane helix</keyword>
<keyword evidence="6" id="KW-0769">Symport</keyword>
<reference evidence="13" key="1">
    <citation type="submission" date="2015-10" db="EMBL/GenBank/DDBJ databases">
        <authorList>
            <person name="Gilbert D.G."/>
        </authorList>
    </citation>
    <scope>NUCLEOTIDE SEQUENCE</scope>
</reference>
<keyword evidence="11" id="KW-0739">Sodium transport</keyword>
<evidence type="ECO:0000256" key="5">
    <source>
        <dbReference type="ARBA" id="ARBA00022692"/>
    </source>
</evidence>
<keyword evidence="10 12" id="KW-0472">Membrane</keyword>
<keyword evidence="4" id="KW-1003">Cell membrane</keyword>
<gene>
    <name evidence="13" type="ORF">MGWOODY_Mmi2027</name>
</gene>
<comment type="similarity">
    <text evidence="2">Belongs to the sodium:solute symporter (SSF) (TC 2.A.21) family.</text>
</comment>
<protein>
    <submittedName>
        <fullName evidence="13">Proline/sodium symporter PutP (TC 2.A.21.2.1) @ Propionate/sodium symporter</fullName>
    </submittedName>
</protein>
<dbReference type="PROSITE" id="PS50283">
    <property type="entry name" value="NA_SOLUT_SYMP_3"/>
    <property type="match status" value="1"/>
</dbReference>
<dbReference type="GO" id="GO:0006814">
    <property type="term" value="P:sodium ion transport"/>
    <property type="evidence" value="ECO:0007669"/>
    <property type="project" value="UniProtKB-KW"/>
</dbReference>
<dbReference type="Pfam" id="PF00474">
    <property type="entry name" value="SSF"/>
    <property type="match status" value="1"/>
</dbReference>
<dbReference type="InterPro" id="IPR001734">
    <property type="entry name" value="Na/solute_symporter"/>
</dbReference>
<dbReference type="GO" id="GO:0015293">
    <property type="term" value="F:symporter activity"/>
    <property type="evidence" value="ECO:0007669"/>
    <property type="project" value="UniProtKB-KW"/>
</dbReference>
<keyword evidence="3" id="KW-0813">Transport</keyword>
<name>A0A160VI57_9ZZZZ</name>
<feature type="transmembrane region" description="Helical" evidence="12">
    <location>
        <begin position="155"/>
        <end position="174"/>
    </location>
</feature>
<evidence type="ECO:0000256" key="7">
    <source>
        <dbReference type="ARBA" id="ARBA00022989"/>
    </source>
</evidence>
<evidence type="ECO:0000256" key="10">
    <source>
        <dbReference type="ARBA" id="ARBA00023136"/>
    </source>
</evidence>
<evidence type="ECO:0000256" key="4">
    <source>
        <dbReference type="ARBA" id="ARBA00022475"/>
    </source>
</evidence>
<feature type="transmembrane region" description="Helical" evidence="12">
    <location>
        <begin position="65"/>
        <end position="83"/>
    </location>
</feature>
<dbReference type="InterPro" id="IPR038377">
    <property type="entry name" value="Na/Glc_symporter_sf"/>
</dbReference>
<dbReference type="PANTHER" id="PTHR48086">
    <property type="entry name" value="SODIUM/PROLINE SYMPORTER-RELATED"/>
    <property type="match status" value="1"/>
</dbReference>
<feature type="transmembrane region" description="Helical" evidence="12">
    <location>
        <begin position="89"/>
        <end position="114"/>
    </location>
</feature>
<keyword evidence="5 12" id="KW-0812">Transmembrane</keyword>
<evidence type="ECO:0000313" key="13">
    <source>
        <dbReference type="EMBL" id="CUV10570.1"/>
    </source>
</evidence>
<evidence type="ECO:0000256" key="6">
    <source>
        <dbReference type="ARBA" id="ARBA00022847"/>
    </source>
</evidence>
<dbReference type="AlphaFoldDB" id="A0A160VI57"/>
<dbReference type="Gene3D" id="1.20.1730.10">
    <property type="entry name" value="Sodium/glucose cotransporter"/>
    <property type="match status" value="1"/>
</dbReference>
<feature type="transmembrane region" description="Helical" evidence="12">
    <location>
        <begin position="12"/>
        <end position="36"/>
    </location>
</feature>
<evidence type="ECO:0000256" key="3">
    <source>
        <dbReference type="ARBA" id="ARBA00022448"/>
    </source>
</evidence>
<dbReference type="InterPro" id="IPR050277">
    <property type="entry name" value="Sodium:Solute_Symporter"/>
</dbReference>
<sequence length="175" mass="18932">MAMLLNEVMPMFIIGVYIAAVLSAIMSTVDSLLVVASSAVSRDFYQQIVRPDIDEDSLMGLSKKVTLILAFLALVVALLVSILSPDRTVFWFIIFGWSGIAATFCPVIILSLFWDGYTENGAIASMITGFLCVPIFKFIIPGIDGIGIYFDKLDVMLPSVLLAVIAGVATSKVIK</sequence>
<evidence type="ECO:0000256" key="8">
    <source>
        <dbReference type="ARBA" id="ARBA00023053"/>
    </source>
</evidence>
<organism evidence="13">
    <name type="scientific">hydrothermal vent metagenome</name>
    <dbReference type="NCBI Taxonomy" id="652676"/>
    <lineage>
        <taxon>unclassified sequences</taxon>
        <taxon>metagenomes</taxon>
        <taxon>ecological metagenomes</taxon>
    </lineage>
</organism>
<dbReference type="EMBL" id="FAXC01000442">
    <property type="protein sequence ID" value="CUV10570.1"/>
    <property type="molecule type" value="Genomic_DNA"/>
</dbReference>
<proteinExistence type="inferred from homology"/>
<keyword evidence="9" id="KW-0406">Ion transport</keyword>
<keyword evidence="8" id="KW-0915">Sodium</keyword>
<evidence type="ECO:0000256" key="9">
    <source>
        <dbReference type="ARBA" id="ARBA00023065"/>
    </source>
</evidence>
<dbReference type="PANTHER" id="PTHR48086:SF3">
    <property type="entry name" value="SODIUM_PROLINE SYMPORTER"/>
    <property type="match status" value="1"/>
</dbReference>
<evidence type="ECO:0000256" key="2">
    <source>
        <dbReference type="ARBA" id="ARBA00006434"/>
    </source>
</evidence>
<feature type="transmembrane region" description="Helical" evidence="12">
    <location>
        <begin position="121"/>
        <end position="143"/>
    </location>
</feature>
<evidence type="ECO:0000256" key="12">
    <source>
        <dbReference type="SAM" id="Phobius"/>
    </source>
</evidence>
<evidence type="ECO:0000256" key="1">
    <source>
        <dbReference type="ARBA" id="ARBA00004651"/>
    </source>
</evidence>
<dbReference type="GO" id="GO:0005886">
    <property type="term" value="C:plasma membrane"/>
    <property type="evidence" value="ECO:0007669"/>
    <property type="project" value="UniProtKB-SubCell"/>
</dbReference>